<protein>
    <submittedName>
        <fullName evidence="1">Uncharacterized protein</fullName>
    </submittedName>
</protein>
<dbReference type="AlphaFoldDB" id="A0A0F8ZR20"/>
<gene>
    <name evidence="1" type="ORF">LCGC14_2743430</name>
</gene>
<proteinExistence type="predicted"/>
<sequence length="45" mass="4933">MAQIDKRIPKTCKECGSTGSLTQSDREGLLACTLCGAYHEYLPRS</sequence>
<reference evidence="1" key="1">
    <citation type="journal article" date="2015" name="Nature">
        <title>Complex archaea that bridge the gap between prokaryotes and eukaryotes.</title>
        <authorList>
            <person name="Spang A."/>
            <person name="Saw J.H."/>
            <person name="Jorgensen S.L."/>
            <person name="Zaremba-Niedzwiedzka K."/>
            <person name="Martijn J."/>
            <person name="Lind A.E."/>
            <person name="van Eijk R."/>
            <person name="Schleper C."/>
            <person name="Guy L."/>
            <person name="Ettema T.J."/>
        </authorList>
    </citation>
    <scope>NUCLEOTIDE SEQUENCE</scope>
</reference>
<comment type="caution">
    <text evidence="1">The sequence shown here is derived from an EMBL/GenBank/DDBJ whole genome shotgun (WGS) entry which is preliminary data.</text>
</comment>
<name>A0A0F8ZR20_9ZZZZ</name>
<dbReference type="EMBL" id="LAZR01049962">
    <property type="protein sequence ID" value="KKK88415.1"/>
    <property type="molecule type" value="Genomic_DNA"/>
</dbReference>
<accession>A0A0F8ZR20</accession>
<evidence type="ECO:0000313" key="1">
    <source>
        <dbReference type="EMBL" id="KKK88415.1"/>
    </source>
</evidence>
<organism evidence="1">
    <name type="scientific">marine sediment metagenome</name>
    <dbReference type="NCBI Taxonomy" id="412755"/>
    <lineage>
        <taxon>unclassified sequences</taxon>
        <taxon>metagenomes</taxon>
        <taxon>ecological metagenomes</taxon>
    </lineage>
</organism>